<name>A0A1E5UZ57_9POAL</name>
<keyword evidence="2" id="KW-1185">Reference proteome</keyword>
<dbReference type="STRING" id="888268.A0A1E5UZ57"/>
<dbReference type="Proteomes" id="UP000095767">
    <property type="component" value="Unassembled WGS sequence"/>
</dbReference>
<accession>A0A1E5UZ57</accession>
<gene>
    <name evidence="1" type="ORF">BAE44_0020777</name>
</gene>
<proteinExistence type="predicted"/>
<comment type="caution">
    <text evidence="1">The sequence shown here is derived from an EMBL/GenBank/DDBJ whole genome shotgun (WGS) entry which is preliminary data.</text>
</comment>
<protein>
    <recommendedName>
        <fullName evidence="3">FBD domain-containing protein</fullName>
    </recommendedName>
</protein>
<evidence type="ECO:0008006" key="3">
    <source>
        <dbReference type="Google" id="ProtNLM"/>
    </source>
</evidence>
<sequence>MGHLDCLKKVYMGGFRCYRGQIELLCGILQRSPALEHVTIEPKVTKNRDYRGDTVNSLIPAHRIHEWARRAAERYGKVISVVGEQVL</sequence>
<dbReference type="EMBL" id="LWDX02057431">
    <property type="protein sequence ID" value="OEL18202.1"/>
    <property type="molecule type" value="Genomic_DNA"/>
</dbReference>
<reference evidence="1 2" key="1">
    <citation type="submission" date="2016-09" db="EMBL/GenBank/DDBJ databases">
        <title>The draft genome of Dichanthelium oligosanthes: A C3 panicoid grass species.</title>
        <authorList>
            <person name="Studer A.J."/>
            <person name="Schnable J.C."/>
            <person name="Brutnell T.P."/>
        </authorList>
    </citation>
    <scope>NUCLEOTIDE SEQUENCE [LARGE SCALE GENOMIC DNA]</scope>
    <source>
        <strain evidence="2">cv. Kellogg 1175</strain>
        <tissue evidence="1">Leaf</tissue>
    </source>
</reference>
<evidence type="ECO:0000313" key="1">
    <source>
        <dbReference type="EMBL" id="OEL18202.1"/>
    </source>
</evidence>
<evidence type="ECO:0000313" key="2">
    <source>
        <dbReference type="Proteomes" id="UP000095767"/>
    </source>
</evidence>
<organism evidence="1 2">
    <name type="scientific">Dichanthelium oligosanthes</name>
    <dbReference type="NCBI Taxonomy" id="888268"/>
    <lineage>
        <taxon>Eukaryota</taxon>
        <taxon>Viridiplantae</taxon>
        <taxon>Streptophyta</taxon>
        <taxon>Embryophyta</taxon>
        <taxon>Tracheophyta</taxon>
        <taxon>Spermatophyta</taxon>
        <taxon>Magnoliopsida</taxon>
        <taxon>Liliopsida</taxon>
        <taxon>Poales</taxon>
        <taxon>Poaceae</taxon>
        <taxon>PACMAD clade</taxon>
        <taxon>Panicoideae</taxon>
        <taxon>Panicodae</taxon>
        <taxon>Paniceae</taxon>
        <taxon>Dichantheliinae</taxon>
        <taxon>Dichanthelium</taxon>
    </lineage>
</organism>
<dbReference type="AlphaFoldDB" id="A0A1E5UZ57"/>